<dbReference type="InterPro" id="IPR002931">
    <property type="entry name" value="Transglutaminase-like"/>
</dbReference>
<dbReference type="Gene3D" id="3.10.620.30">
    <property type="match status" value="1"/>
</dbReference>
<evidence type="ECO:0000313" key="3">
    <source>
        <dbReference type="Proteomes" id="UP000306147"/>
    </source>
</evidence>
<protein>
    <submittedName>
        <fullName evidence="2">Transglutaminase family protein</fullName>
    </submittedName>
</protein>
<evidence type="ECO:0000259" key="1">
    <source>
        <dbReference type="SMART" id="SM00460"/>
    </source>
</evidence>
<dbReference type="EMBL" id="SRXT01000004">
    <property type="protein sequence ID" value="TGX53286.1"/>
    <property type="molecule type" value="Genomic_DNA"/>
</dbReference>
<feature type="domain" description="Transglutaminase-like" evidence="1">
    <location>
        <begin position="158"/>
        <end position="218"/>
    </location>
</feature>
<dbReference type="OrthoDB" id="5438043at2"/>
<dbReference type="PANTHER" id="PTHR33490">
    <property type="entry name" value="BLR5614 PROTEIN-RELATED"/>
    <property type="match status" value="1"/>
</dbReference>
<dbReference type="Proteomes" id="UP000306147">
    <property type="component" value="Unassembled WGS sequence"/>
</dbReference>
<sequence>MKLSIRSQLDYSFAEPTDILLQMEAAALPEQAIDDSHLNISDCAHFARIAAQDSIGERIWVRTQGRLTVDYRATVTINRLLTECGDLQVVPPHQLPGETVQYLMASRYCPSDQFQSFVEAEFGGTEGGARVVAMRDWIEQRFAYIPGVSTADTTALETFVRRQGVCRDFAHVMITLVRASGIPARMASVYALGVEPQDFHAVAEVFLGGEWHLIDPTGMAKEGAMAKIGIGRDAADVAFLTAYGTAMLNSQSVDVRAA</sequence>
<dbReference type="SMART" id="SM00460">
    <property type="entry name" value="TGc"/>
    <property type="match status" value="1"/>
</dbReference>
<dbReference type="Pfam" id="PF01841">
    <property type="entry name" value="Transglut_core"/>
    <property type="match status" value="1"/>
</dbReference>
<dbReference type="AlphaFoldDB" id="A0A4S1XED0"/>
<comment type="caution">
    <text evidence="2">The sequence shown here is derived from an EMBL/GenBank/DDBJ whole genome shotgun (WGS) entry which is preliminary data.</text>
</comment>
<proteinExistence type="predicted"/>
<evidence type="ECO:0000313" key="2">
    <source>
        <dbReference type="EMBL" id="TGX53286.1"/>
    </source>
</evidence>
<keyword evidence="3" id="KW-1185">Reference proteome</keyword>
<name>A0A4S1XED0_9SPHN</name>
<reference evidence="2 3" key="1">
    <citation type="submission" date="2019-04" db="EMBL/GenBank/DDBJ databases">
        <title>Sphingomonas psychrotolerans sp. nov., isolated from soil in the Tianshan Mountains, Xinjiang, China.</title>
        <authorList>
            <person name="Luo Y."/>
            <person name="Sheng H."/>
        </authorList>
    </citation>
    <scope>NUCLEOTIDE SEQUENCE [LARGE SCALE GENOMIC DNA]</scope>
    <source>
        <strain evidence="2 3">ZFGT-11</strain>
    </source>
</reference>
<gene>
    <name evidence="2" type="ORF">E5A73_10540</name>
</gene>
<dbReference type="InterPro" id="IPR038765">
    <property type="entry name" value="Papain-like_cys_pep_sf"/>
</dbReference>
<dbReference type="Gene3D" id="2.60.40.2250">
    <property type="match status" value="1"/>
</dbReference>
<dbReference type="RefSeq" id="WP_135963795.1">
    <property type="nucleotide sequence ID" value="NZ_SRXT01000004.1"/>
</dbReference>
<organism evidence="2 3">
    <name type="scientific">Sphingomonas gei</name>
    <dbReference type="NCBI Taxonomy" id="1395960"/>
    <lineage>
        <taxon>Bacteria</taxon>
        <taxon>Pseudomonadati</taxon>
        <taxon>Pseudomonadota</taxon>
        <taxon>Alphaproteobacteria</taxon>
        <taxon>Sphingomonadales</taxon>
        <taxon>Sphingomonadaceae</taxon>
        <taxon>Sphingomonas</taxon>
    </lineage>
</organism>
<dbReference type="SUPFAM" id="SSF54001">
    <property type="entry name" value="Cysteine proteinases"/>
    <property type="match status" value="1"/>
</dbReference>
<dbReference type="PANTHER" id="PTHR33490:SF12">
    <property type="entry name" value="BLL5557 PROTEIN"/>
    <property type="match status" value="1"/>
</dbReference>
<accession>A0A4S1XED0</accession>